<feature type="binding site" evidence="1">
    <location>
        <position position="87"/>
    </location>
    <ligand>
        <name>Mg(2+)</name>
        <dbReference type="ChEBI" id="CHEBI:18420"/>
        <label>1</label>
        <note>catalytic</note>
    </ligand>
</feature>
<dbReference type="PRINTS" id="PR00377">
    <property type="entry name" value="IMPHPHTASES"/>
</dbReference>
<sequence>MDYRSAADLAISLARQAGDFAVSEQQRVRIESKGDGVDLVTHVDREAERMIAAGIAERYPDHGILGEEDGEQGAGAGATLRWLIDPLDGTHNYVLGLDVYGVCITLCRGDAPLVAAVHDSPRRRTYWAIRGEGAHVTPGESGETRQLMLGSADTLARSTISYTQGYDVGADDSRRNVMFEALERSSKRVLRSWAPSADWGLLALGRLGALLAYQNSVWDVIGGSLIAQEAGARVLQDSTGELTIVGHPKTVEELRSVLAPAVDLPKDEVMVAVS</sequence>
<dbReference type="PANTHER" id="PTHR20854:SF4">
    <property type="entry name" value="INOSITOL-1-MONOPHOSPHATASE-RELATED"/>
    <property type="match status" value="1"/>
</dbReference>
<accession>A0A255E4A4</accession>
<dbReference type="GO" id="GO:0008934">
    <property type="term" value="F:inositol monophosphate 1-phosphatase activity"/>
    <property type="evidence" value="ECO:0007669"/>
    <property type="project" value="TreeGrafter"/>
</dbReference>
<evidence type="ECO:0008006" key="4">
    <source>
        <dbReference type="Google" id="ProtNLM"/>
    </source>
</evidence>
<gene>
    <name evidence="2" type="ORF">CGZ92_08565</name>
</gene>
<dbReference type="AlphaFoldDB" id="A0A255E4A4"/>
<keyword evidence="1" id="KW-0460">Magnesium</keyword>
<dbReference type="Pfam" id="PF00459">
    <property type="entry name" value="Inositol_P"/>
    <property type="match status" value="1"/>
</dbReference>
<evidence type="ECO:0000313" key="3">
    <source>
        <dbReference type="Proteomes" id="UP000216533"/>
    </source>
</evidence>
<dbReference type="SUPFAM" id="SSF56655">
    <property type="entry name" value="Carbohydrate phosphatase"/>
    <property type="match status" value="1"/>
</dbReference>
<dbReference type="RefSeq" id="WP_094450968.1">
    <property type="nucleotide sequence ID" value="NZ_NMVI01000018.1"/>
</dbReference>
<dbReference type="Proteomes" id="UP000216533">
    <property type="component" value="Unassembled WGS sequence"/>
</dbReference>
<dbReference type="Gene3D" id="3.30.540.10">
    <property type="entry name" value="Fructose-1,6-Bisphosphatase, subunit A, domain 1"/>
    <property type="match status" value="1"/>
</dbReference>
<reference evidence="2 3" key="1">
    <citation type="submission" date="2017-07" db="EMBL/GenBank/DDBJ databases">
        <title>Draft whole genome sequences of clinical Proprionibacteriaceae strains.</title>
        <authorList>
            <person name="Bernier A.-M."/>
            <person name="Bernard K."/>
            <person name="Domingo M.-C."/>
        </authorList>
    </citation>
    <scope>NUCLEOTIDE SEQUENCE [LARGE SCALE GENOMIC DNA]</scope>
    <source>
        <strain evidence="2 3">NML 160184</strain>
    </source>
</reference>
<dbReference type="EMBL" id="NMVI01000018">
    <property type="protein sequence ID" value="OYN86398.1"/>
    <property type="molecule type" value="Genomic_DNA"/>
</dbReference>
<feature type="binding site" evidence="1">
    <location>
        <position position="67"/>
    </location>
    <ligand>
        <name>Mg(2+)</name>
        <dbReference type="ChEBI" id="CHEBI:18420"/>
        <label>1</label>
        <note>catalytic</note>
    </ligand>
</feature>
<keyword evidence="1" id="KW-0479">Metal-binding</keyword>
<name>A0A255E4A4_9ACTN</name>
<evidence type="ECO:0000313" key="2">
    <source>
        <dbReference type="EMBL" id="OYN86398.1"/>
    </source>
</evidence>
<dbReference type="GO" id="GO:0006020">
    <property type="term" value="P:inositol metabolic process"/>
    <property type="evidence" value="ECO:0007669"/>
    <property type="project" value="TreeGrafter"/>
</dbReference>
<dbReference type="InterPro" id="IPR000760">
    <property type="entry name" value="Inositol_monophosphatase-like"/>
</dbReference>
<dbReference type="Gene3D" id="3.40.190.80">
    <property type="match status" value="1"/>
</dbReference>
<feature type="binding site" evidence="1">
    <location>
        <position position="88"/>
    </location>
    <ligand>
        <name>Mg(2+)</name>
        <dbReference type="ChEBI" id="CHEBI:18420"/>
        <label>1</label>
        <note>catalytic</note>
    </ligand>
</feature>
<comment type="cofactor">
    <cofactor evidence="1">
        <name>Mg(2+)</name>
        <dbReference type="ChEBI" id="CHEBI:18420"/>
    </cofactor>
</comment>
<protein>
    <recommendedName>
        <fullName evidence="4">Inositol monophosphatase</fullName>
    </recommendedName>
</protein>
<comment type="caution">
    <text evidence="2">The sequence shown here is derived from an EMBL/GenBank/DDBJ whole genome shotgun (WGS) entry which is preliminary data.</text>
</comment>
<evidence type="ECO:0000256" key="1">
    <source>
        <dbReference type="PIRSR" id="PIRSR600760-2"/>
    </source>
</evidence>
<organism evidence="2 3">
    <name type="scientific">Parenemella sanctibonifatiensis</name>
    <dbReference type="NCBI Taxonomy" id="2016505"/>
    <lineage>
        <taxon>Bacteria</taxon>
        <taxon>Bacillati</taxon>
        <taxon>Actinomycetota</taxon>
        <taxon>Actinomycetes</taxon>
        <taxon>Propionibacteriales</taxon>
        <taxon>Propionibacteriaceae</taxon>
        <taxon>Parenemella</taxon>
    </lineage>
</organism>
<proteinExistence type="predicted"/>
<feature type="binding site" evidence="1">
    <location>
        <position position="219"/>
    </location>
    <ligand>
        <name>Mg(2+)</name>
        <dbReference type="ChEBI" id="CHEBI:18420"/>
        <label>1</label>
        <note>catalytic</note>
    </ligand>
</feature>
<dbReference type="GO" id="GO:0007165">
    <property type="term" value="P:signal transduction"/>
    <property type="evidence" value="ECO:0007669"/>
    <property type="project" value="TreeGrafter"/>
</dbReference>
<dbReference type="GO" id="GO:0046872">
    <property type="term" value="F:metal ion binding"/>
    <property type="evidence" value="ECO:0007669"/>
    <property type="project" value="UniProtKB-KW"/>
</dbReference>
<dbReference type="PANTHER" id="PTHR20854">
    <property type="entry name" value="INOSITOL MONOPHOSPHATASE"/>
    <property type="match status" value="1"/>
</dbReference>
<feature type="binding site" evidence="1">
    <location>
        <position position="85"/>
    </location>
    <ligand>
        <name>Mg(2+)</name>
        <dbReference type="ChEBI" id="CHEBI:18420"/>
        <label>1</label>
        <note>catalytic</note>
    </ligand>
</feature>